<feature type="transmembrane region" description="Helical" evidence="1">
    <location>
        <begin position="20"/>
        <end position="42"/>
    </location>
</feature>
<protein>
    <submittedName>
        <fullName evidence="2">Metal-binding protein</fullName>
    </submittedName>
</protein>
<evidence type="ECO:0000313" key="2">
    <source>
        <dbReference type="EMBL" id="UFP93243.1"/>
    </source>
</evidence>
<dbReference type="EMBL" id="CP063845">
    <property type="protein sequence ID" value="UFP93243.1"/>
    <property type="molecule type" value="Genomic_DNA"/>
</dbReference>
<evidence type="ECO:0000256" key="1">
    <source>
        <dbReference type="SAM" id="Phobius"/>
    </source>
</evidence>
<dbReference type="PANTHER" id="PTHR39085">
    <property type="entry name" value="SLL0924 PROTEIN"/>
    <property type="match status" value="1"/>
</dbReference>
<organism evidence="2 3">
    <name type="scientific">Gloeobacter morelensis MG652769</name>
    <dbReference type="NCBI Taxonomy" id="2781736"/>
    <lineage>
        <taxon>Bacteria</taxon>
        <taxon>Bacillati</taxon>
        <taxon>Cyanobacteriota</taxon>
        <taxon>Cyanophyceae</taxon>
        <taxon>Gloeobacterales</taxon>
        <taxon>Gloeobacteraceae</taxon>
        <taxon>Gloeobacter</taxon>
        <taxon>Gloeobacter morelensis</taxon>
    </lineage>
</organism>
<keyword evidence="1" id="KW-1133">Transmembrane helix</keyword>
<keyword evidence="1" id="KW-0812">Transmembrane</keyword>
<dbReference type="RefSeq" id="WP_230840245.1">
    <property type="nucleotide sequence ID" value="NZ_CP063845.1"/>
</dbReference>
<proteinExistence type="predicted"/>
<dbReference type="PANTHER" id="PTHR39085:SF1">
    <property type="entry name" value="SLL0924 PROTEIN"/>
    <property type="match status" value="1"/>
</dbReference>
<sequence length="183" mass="20467">MPLGRTHDRITWWSVPAAGAAVWLVSGTFEAAVSAACAYLFAGLMFGGDLDTHSVQYRRWGLLRWLWLPYRRIAPHRSLFSHGPLIGTLGRLLYLAIVTVSLGVPAAPVFEWLTGASLDWQGAWQMLSLWCGANTSTVVWGLVGLELGAMSHSLSDWTGSAWKRLVRRRRRRRVQISGPRLLR</sequence>
<feature type="transmembrane region" description="Helical" evidence="1">
    <location>
        <begin position="122"/>
        <end position="145"/>
    </location>
</feature>
<dbReference type="Pfam" id="PF09988">
    <property type="entry name" value="DUF2227"/>
    <property type="match status" value="1"/>
</dbReference>
<gene>
    <name evidence="2" type="ORF">ISF26_15715</name>
</gene>
<name>A0ABY3PI64_9CYAN</name>
<reference evidence="2 3" key="1">
    <citation type="journal article" date="2021" name="Genome Biol. Evol.">
        <title>Complete Genome Sequencing of a Novel Gloeobacter Species from a Waterfall Cave in Mexico.</title>
        <authorList>
            <person name="Saw J.H."/>
            <person name="Cardona T."/>
            <person name="Montejano G."/>
        </authorList>
    </citation>
    <scope>NUCLEOTIDE SEQUENCE [LARGE SCALE GENOMIC DNA]</scope>
    <source>
        <strain evidence="2">MG652769</strain>
    </source>
</reference>
<keyword evidence="3" id="KW-1185">Reference proteome</keyword>
<evidence type="ECO:0000313" key="3">
    <source>
        <dbReference type="Proteomes" id="UP001054846"/>
    </source>
</evidence>
<feature type="transmembrane region" description="Helical" evidence="1">
    <location>
        <begin position="92"/>
        <end position="110"/>
    </location>
</feature>
<dbReference type="Proteomes" id="UP001054846">
    <property type="component" value="Chromosome"/>
</dbReference>
<dbReference type="InterPro" id="IPR019250">
    <property type="entry name" value="DUF2227_metal-bd"/>
</dbReference>
<accession>A0ABY3PI64</accession>
<keyword evidence="1" id="KW-0472">Membrane</keyword>